<gene>
    <name evidence="6" type="ORF">SAMN05444858_10367</name>
</gene>
<dbReference type="PANTHER" id="PTHR37981">
    <property type="entry name" value="LIPASE 2"/>
    <property type="match status" value="1"/>
</dbReference>
<feature type="disulfide bond" evidence="2">
    <location>
        <begin position="1028"/>
        <end position="1066"/>
    </location>
</feature>
<dbReference type="OrthoDB" id="5503950at2"/>
<keyword evidence="4" id="KW-0732">Signal</keyword>
<dbReference type="STRING" id="1198245.SAMN05444858_10367"/>
<evidence type="ECO:0000313" key="7">
    <source>
        <dbReference type="Proteomes" id="UP000186004"/>
    </source>
</evidence>
<dbReference type="RefSeq" id="WP_076468446.1">
    <property type="nucleotide sequence ID" value="NZ_FTNF01000003.1"/>
</dbReference>
<evidence type="ECO:0000256" key="2">
    <source>
        <dbReference type="PIRSR" id="PIRSR637460-2"/>
    </source>
</evidence>
<evidence type="ECO:0000256" key="4">
    <source>
        <dbReference type="SAM" id="SignalP"/>
    </source>
</evidence>
<keyword evidence="2" id="KW-1015">Disulfide bond</keyword>
<organism evidence="6 7">
    <name type="scientific">Micromonospora avicenniae</name>
    <dbReference type="NCBI Taxonomy" id="1198245"/>
    <lineage>
        <taxon>Bacteria</taxon>
        <taxon>Bacillati</taxon>
        <taxon>Actinomycetota</taxon>
        <taxon>Actinomycetes</taxon>
        <taxon>Micromonosporales</taxon>
        <taxon>Micromonosporaceae</taxon>
        <taxon>Micromonospora</taxon>
    </lineage>
</organism>
<accession>A0A1N6TQV8</accession>
<dbReference type="InterPro" id="IPR037460">
    <property type="entry name" value="SEST-like"/>
</dbReference>
<dbReference type="PANTHER" id="PTHR37981:SF1">
    <property type="entry name" value="SGNH HYDROLASE-TYPE ESTERASE DOMAIN-CONTAINING PROTEIN"/>
    <property type="match status" value="1"/>
</dbReference>
<evidence type="ECO:0000256" key="1">
    <source>
        <dbReference type="PIRSR" id="PIRSR637460-1"/>
    </source>
</evidence>
<dbReference type="EMBL" id="FTNF01000003">
    <property type="protein sequence ID" value="SIQ55735.1"/>
    <property type="molecule type" value="Genomic_DNA"/>
</dbReference>
<proteinExistence type="predicted"/>
<dbReference type="Proteomes" id="UP000186004">
    <property type="component" value="Unassembled WGS sequence"/>
</dbReference>
<protein>
    <submittedName>
        <fullName evidence="6">GDSL-like Lipase/Acylhydrolase family protein</fullName>
    </submittedName>
</protein>
<dbReference type="GO" id="GO:0019433">
    <property type="term" value="P:triglyceride catabolic process"/>
    <property type="evidence" value="ECO:0007669"/>
    <property type="project" value="TreeGrafter"/>
</dbReference>
<name>A0A1N6TQV8_9ACTN</name>
<dbReference type="InterPro" id="IPR036514">
    <property type="entry name" value="SGNH_hydro_sf"/>
</dbReference>
<reference evidence="6 7" key="1">
    <citation type="submission" date="2017-01" db="EMBL/GenBank/DDBJ databases">
        <authorList>
            <person name="Mah S.A."/>
            <person name="Swanson W.J."/>
            <person name="Moy G.W."/>
            <person name="Vacquier V.D."/>
        </authorList>
    </citation>
    <scope>NUCLEOTIDE SEQUENCE [LARGE SCALE GENOMIC DNA]</scope>
    <source>
        <strain evidence="6 7">DSM 45758</strain>
    </source>
</reference>
<evidence type="ECO:0000259" key="5">
    <source>
        <dbReference type="Pfam" id="PF25275"/>
    </source>
</evidence>
<feature type="signal peptide" evidence="4">
    <location>
        <begin position="1"/>
        <end position="28"/>
    </location>
</feature>
<evidence type="ECO:0000313" key="6">
    <source>
        <dbReference type="EMBL" id="SIQ55735.1"/>
    </source>
</evidence>
<dbReference type="SUPFAM" id="SSF52266">
    <property type="entry name" value="SGNH hydrolase"/>
    <property type="match status" value="1"/>
</dbReference>
<feature type="chain" id="PRO_5012320080" evidence="4">
    <location>
        <begin position="29"/>
        <end position="1317"/>
    </location>
</feature>
<feature type="region of interest" description="Disordered" evidence="3">
    <location>
        <begin position="377"/>
        <end position="436"/>
    </location>
</feature>
<dbReference type="CDD" id="cd01823">
    <property type="entry name" value="SEST_like"/>
    <property type="match status" value="1"/>
</dbReference>
<feature type="active site" evidence="1">
    <location>
        <position position="1294"/>
    </location>
</feature>
<sequence length="1317" mass="141872">MIRKWATLAAAAVVVVAASAAPALPAAAAPPEPASPPKAEQAKATNTIRPEHRDQLLPQGWTHSSDLAWTTSGDADGFHVLAATVSSGYTWHGVADLTVPGVEADQWIGNACLTASGRRLVVVYAPRTFTNRSDLFDRGGFTATVDLKTGEVTRLPIRTSLAYFNPSCGAGESAVLTQLNGQREENLSDQPRTRLTTLDVATGKLGGAEVVEAELTAPVLTPAGIVAAGGSRLVQVKKGGRLVPLVRTAGTPFGMTTDRKGNVLFIDRPDGGARVGYVAPRPGATVRTLAKGPLGDLSVGAGASRQLFITGRPTELQALPDGVKRLDVPAAAELSSEGQLALTRVQRTDQGAMAESTAQATEVGRVAIEARVTGTGRDVSFQVTPRSTTTDPSAALRPDASSADGKRSLDATGSDTEPAEDERWCSVPRNDPRNQVLQPKPRQVEWAIDQAITNSLYVQRPANWKNLGMPAYTPQDLFPPHQLLGGGRVPAQVMLGVVAQESNMWQATRHALPGVTGNPLIGNFYGRDIYNENPDDDWDVRWDEADCGYGVTQLTDGMRRSGHAKPGETLLPYDSQRAVALDFAANVAAGLRVLQDKWNQTRAANLIINNGDPAGLENWFYALWAYNSGLHPDLGTGEPWGLGWANNPANPRYKPDRRPFLEDTYADAAHPQDWPYQEKVLGFAGHPPSLPEGPDISVAGFRAAWWVSVEDRVNVKPPTYLFCDDSNDCHPGELHTPDDPDVVGEPAGPCAHKNAAGKYDLVCWYHQSATWKGPSQLGNEVLRFDPGYAYQEDANTYPPKCDLSGLPSGSLIVDDVPGGTPPIRAGCTNNWTNSGTFGLTFANDSAGRFASKVDFHQIGGGFGGHFWFAHTWAPGDLGGKMKVTGTWALNQAVNGWARVMVHLPEQGAHTRQAAYEVDLGTGFASGKKRVILQRVQRSQWVSLGVFKFAGTPRVRLTNEAYDGTGDEDVAWDAIAVQKLAAKPRHQIVALGDSFSSGEGASSLDGADYYPETDYKEVVNDQVRYQDVCHRSRYAWSRLAVLSDSTSNIGSRSDAWDPSMDYQFLACSGAETENLLPGYTAPDGQPLPTNAWGQSAAYHWGELPQLDRGFLDENTTLVTLSIGGNDARFADVLQFCILNSFQCDTDTYPGDTEPLAATVKQNIEGPVKQSIKTVLREIHKKAPHAQILLMGYPKLFEQTGLFCFSEINDGERTWLNSTALLLATVMGQASTEASAEGIPTYFGDPTVAFAGHGVCGDPEALNKIVLTLTPGENGPLPDYLPESWNRWGLSQQSFHPNKDGTSRYASVMNHVAVDMMGM</sequence>
<feature type="compositionally biased region" description="Polar residues" evidence="3">
    <location>
        <begin position="381"/>
        <end position="392"/>
    </location>
</feature>
<dbReference type="InterPro" id="IPR033803">
    <property type="entry name" value="CBD-like_Golvesin-Xly"/>
</dbReference>
<evidence type="ECO:0000256" key="3">
    <source>
        <dbReference type="SAM" id="MobiDB-lite"/>
    </source>
</evidence>
<dbReference type="Gene3D" id="3.40.50.1110">
    <property type="entry name" value="SGNH hydrolase"/>
    <property type="match status" value="1"/>
</dbReference>
<keyword evidence="6" id="KW-0378">Hydrolase</keyword>
<feature type="disulfide bond" evidence="2">
    <location>
        <begin position="1202"/>
        <end position="1254"/>
    </location>
</feature>
<feature type="active site" description="Nucleophile" evidence="1">
    <location>
        <position position="993"/>
    </location>
</feature>
<feature type="domain" description="Golvesin/Xly CBD-like" evidence="5">
    <location>
        <begin position="882"/>
        <end position="976"/>
    </location>
</feature>
<keyword evidence="7" id="KW-1185">Reference proteome</keyword>
<dbReference type="GO" id="GO:0004806">
    <property type="term" value="F:triacylglycerol lipase activity"/>
    <property type="evidence" value="ECO:0007669"/>
    <property type="project" value="TreeGrafter"/>
</dbReference>
<dbReference type="Pfam" id="PF25275">
    <property type="entry name" value="Golvesin_C"/>
    <property type="match status" value="1"/>
</dbReference>
<feature type="region of interest" description="Disordered" evidence="3">
    <location>
        <begin position="26"/>
        <end position="46"/>
    </location>
</feature>